<reference evidence="1" key="1">
    <citation type="submission" date="2017-12" db="EMBL/GenBank/DDBJ databases">
        <title>Sequencing the genomes of 1000 Actinobacteria strains.</title>
        <authorList>
            <person name="Klenk H.-P."/>
        </authorList>
    </citation>
    <scope>NUCLEOTIDE SEQUENCE [LARGE SCALE GENOMIC DNA]</scope>
    <source>
        <strain evidence="1">DSM 44228</strain>
    </source>
</reference>
<protein>
    <submittedName>
        <fullName evidence="1">Uncharacterized protein</fullName>
    </submittedName>
</protein>
<dbReference type="InterPro" id="IPR045592">
    <property type="entry name" value="DUF6461"/>
</dbReference>
<dbReference type="EMBL" id="PJNB01000001">
    <property type="protein sequence ID" value="PKW19693.1"/>
    <property type="molecule type" value="Genomic_DNA"/>
</dbReference>
<dbReference type="STRING" id="994479.GCA_000194155_00275"/>
<dbReference type="AlphaFoldDB" id="A0A2N3Y9Z4"/>
<dbReference type="Pfam" id="PF20062">
    <property type="entry name" value="DUF6461"/>
    <property type="match status" value="1"/>
</dbReference>
<dbReference type="OrthoDB" id="4198010at2"/>
<comment type="caution">
    <text evidence="1">The sequence shown here is derived from an EMBL/GenBank/DDBJ whole genome shotgun (WGS) entry which is preliminary data.</text>
</comment>
<gene>
    <name evidence="1" type="ORF">A8926_7879</name>
</gene>
<evidence type="ECO:0000313" key="2">
    <source>
        <dbReference type="Proteomes" id="UP000233786"/>
    </source>
</evidence>
<name>A0A2N3Y9Z4_SACSN</name>
<sequence length="336" mass="36480">MGGHCISELERAEWIRRSTIQDAACLTFVRGDDVGEVAEDFGAVAGFGRLLDIDDFCEEAFAHQEKYPMIALRQVGGWVLVVEDSGRQGQRPEVLRQAARQVAVSVFWDASALTRFSYAVLGDVRTSFEAVLPEYREGSRPDELEVVRAGLPWSQADPVALMLALAGRLTGLSPTPDWLVGDFQTFPVAPWPDDLVGDPNPLDEIAGYPPELVAALRLAAEPDRRRAVAAAARHVVATVGCVDHPVVRRTLSSLIRAGSIDHGALGAVVREWSWQSTRSRPCSKIRNQLRAVEALRQATHEDALTALAGMLVGARHVRGVEAGELARIVAAELADP</sequence>
<evidence type="ECO:0000313" key="1">
    <source>
        <dbReference type="EMBL" id="PKW19693.1"/>
    </source>
</evidence>
<keyword evidence="2" id="KW-1185">Reference proteome</keyword>
<dbReference type="RefSeq" id="WP_010305563.1">
    <property type="nucleotide sequence ID" value="NZ_CP061007.1"/>
</dbReference>
<accession>A0A2N3Y9Z4</accession>
<proteinExistence type="predicted"/>
<dbReference type="Proteomes" id="UP000233786">
    <property type="component" value="Unassembled WGS sequence"/>
</dbReference>
<organism evidence="1 2">
    <name type="scientific">Saccharopolyspora spinosa</name>
    <dbReference type="NCBI Taxonomy" id="60894"/>
    <lineage>
        <taxon>Bacteria</taxon>
        <taxon>Bacillati</taxon>
        <taxon>Actinomycetota</taxon>
        <taxon>Actinomycetes</taxon>
        <taxon>Pseudonocardiales</taxon>
        <taxon>Pseudonocardiaceae</taxon>
        <taxon>Saccharopolyspora</taxon>
    </lineage>
</organism>